<dbReference type="EMBL" id="JAEVFJ010000002">
    <property type="protein sequence ID" value="KAH8107167.1"/>
    <property type="molecule type" value="Genomic_DNA"/>
</dbReference>
<reference evidence="2" key="1">
    <citation type="journal article" date="2021" name="New Phytol.">
        <title>Evolutionary innovations through gain and loss of genes in the ectomycorrhizal Boletales.</title>
        <authorList>
            <person name="Wu G."/>
            <person name="Miyauchi S."/>
            <person name="Morin E."/>
            <person name="Kuo A."/>
            <person name="Drula E."/>
            <person name="Varga T."/>
            <person name="Kohler A."/>
            <person name="Feng B."/>
            <person name="Cao Y."/>
            <person name="Lipzen A."/>
            <person name="Daum C."/>
            <person name="Hundley H."/>
            <person name="Pangilinan J."/>
            <person name="Johnson J."/>
            <person name="Barry K."/>
            <person name="LaButti K."/>
            <person name="Ng V."/>
            <person name="Ahrendt S."/>
            <person name="Min B."/>
            <person name="Choi I.G."/>
            <person name="Park H."/>
            <person name="Plett J.M."/>
            <person name="Magnuson J."/>
            <person name="Spatafora J.W."/>
            <person name="Nagy L.G."/>
            <person name="Henrissat B."/>
            <person name="Grigoriev I.V."/>
            <person name="Yang Z.L."/>
            <person name="Xu J."/>
            <person name="Martin F.M."/>
        </authorList>
    </citation>
    <scope>NUCLEOTIDE SEQUENCE</scope>
    <source>
        <strain evidence="2">KKN 215</strain>
    </source>
</reference>
<gene>
    <name evidence="2" type="ORF">BXZ70DRAFT_916675</name>
</gene>
<feature type="compositionally biased region" description="Basic and acidic residues" evidence="1">
    <location>
        <begin position="42"/>
        <end position="55"/>
    </location>
</feature>
<name>A0A8K0UXK2_9AGAR</name>
<feature type="region of interest" description="Disordered" evidence="1">
    <location>
        <begin position="1"/>
        <end position="55"/>
    </location>
</feature>
<proteinExistence type="predicted"/>
<dbReference type="Proteomes" id="UP000813824">
    <property type="component" value="Unassembled WGS sequence"/>
</dbReference>
<evidence type="ECO:0000313" key="3">
    <source>
        <dbReference type="Proteomes" id="UP000813824"/>
    </source>
</evidence>
<keyword evidence="3" id="KW-1185">Reference proteome</keyword>
<evidence type="ECO:0000313" key="2">
    <source>
        <dbReference type="EMBL" id="KAH8107167.1"/>
    </source>
</evidence>
<comment type="caution">
    <text evidence="2">The sequence shown here is derived from an EMBL/GenBank/DDBJ whole genome shotgun (WGS) entry which is preliminary data.</text>
</comment>
<accession>A0A8K0UXK2</accession>
<dbReference type="AlphaFoldDB" id="A0A8K0UXK2"/>
<protein>
    <submittedName>
        <fullName evidence="2">Uncharacterized protein</fullName>
    </submittedName>
</protein>
<evidence type="ECO:0000256" key="1">
    <source>
        <dbReference type="SAM" id="MobiDB-lite"/>
    </source>
</evidence>
<sequence>MGGAPSKAARQFPKHNKPSWAGARTPSANPEAPSRSNPSRASETKTIDIERDAKDPHLAANLTRLGPVRVDHHIGATTPVVNEVTRTFQSRLQSEQQASSSHSTRNRLVASALMDLLDAKKNFTFPDSRSFQGLADEFNVDLAKLVTVAQYLNSPSVDPESYSRVVKDDGTERTTMRALWVDRNPK</sequence>
<dbReference type="OrthoDB" id="4085451at2759"/>
<organism evidence="2 3">
    <name type="scientific">Cristinia sonorae</name>
    <dbReference type="NCBI Taxonomy" id="1940300"/>
    <lineage>
        <taxon>Eukaryota</taxon>
        <taxon>Fungi</taxon>
        <taxon>Dikarya</taxon>
        <taxon>Basidiomycota</taxon>
        <taxon>Agaricomycotina</taxon>
        <taxon>Agaricomycetes</taxon>
        <taxon>Agaricomycetidae</taxon>
        <taxon>Agaricales</taxon>
        <taxon>Pleurotineae</taxon>
        <taxon>Stephanosporaceae</taxon>
        <taxon>Cristinia</taxon>
    </lineage>
</organism>